<evidence type="ECO:0000256" key="3">
    <source>
        <dbReference type="SAM" id="Phobius"/>
    </source>
</evidence>
<feature type="region of interest" description="Disordered" evidence="2">
    <location>
        <begin position="162"/>
        <end position="205"/>
    </location>
</feature>
<dbReference type="EMBL" id="JASJQH010004179">
    <property type="protein sequence ID" value="KAK9759393.1"/>
    <property type="molecule type" value="Genomic_DNA"/>
</dbReference>
<reference evidence="4 5" key="1">
    <citation type="submission" date="2023-04" db="EMBL/GenBank/DDBJ databases">
        <title>Genome of Basidiobolus ranarum AG-B5.</title>
        <authorList>
            <person name="Stajich J.E."/>
            <person name="Carter-House D."/>
            <person name="Gryganskyi A."/>
        </authorList>
    </citation>
    <scope>NUCLEOTIDE SEQUENCE [LARGE SCALE GENOMIC DNA]</scope>
    <source>
        <strain evidence="4 5">AG-B5</strain>
    </source>
</reference>
<dbReference type="PANTHER" id="PTHR13315">
    <property type="entry name" value="METALLO PHOSPHOESTERASE RELATED"/>
    <property type="match status" value="1"/>
</dbReference>
<accession>A0ABR2WD15</accession>
<dbReference type="PANTHER" id="PTHR13315:SF1">
    <property type="entry name" value="PROTEIN TED1"/>
    <property type="match status" value="1"/>
</dbReference>
<feature type="transmembrane region" description="Helical" evidence="3">
    <location>
        <begin position="342"/>
        <end position="371"/>
    </location>
</feature>
<keyword evidence="3" id="KW-0812">Transmembrane</keyword>
<feature type="region of interest" description="Disordered" evidence="2">
    <location>
        <begin position="223"/>
        <end position="254"/>
    </location>
</feature>
<feature type="compositionally biased region" description="Polar residues" evidence="2">
    <location>
        <begin position="229"/>
        <end position="241"/>
    </location>
</feature>
<name>A0ABR2WD15_9FUNG</name>
<evidence type="ECO:0000313" key="5">
    <source>
        <dbReference type="Proteomes" id="UP001479436"/>
    </source>
</evidence>
<dbReference type="InterPro" id="IPR033308">
    <property type="entry name" value="PGAP5/Cdc1/Ted1"/>
</dbReference>
<dbReference type="InterPro" id="IPR029052">
    <property type="entry name" value="Metallo-depent_PP-like"/>
</dbReference>
<evidence type="ECO:0000313" key="4">
    <source>
        <dbReference type="EMBL" id="KAK9759393.1"/>
    </source>
</evidence>
<evidence type="ECO:0000256" key="2">
    <source>
        <dbReference type="SAM" id="MobiDB-lite"/>
    </source>
</evidence>
<gene>
    <name evidence="4" type="ORF">K7432_017699</name>
</gene>
<dbReference type="Proteomes" id="UP001479436">
    <property type="component" value="Unassembled WGS sequence"/>
</dbReference>
<sequence>MTKHRVDRFKKSFGEVNHWFSLYDEFDIEHHRVVILNSMNLDSSSDKDLRRETWEFLKSVVDEQEQNPIPLILLTHVPLHKEVQWCVDKPMTDTDGSGHIVEQNMLSSEVSAYILIQLKPSIIVTGHDHHGCASIHLVNVAPQIMDNDPINPEIHVEELRIDEDEPKISPNENELDNLTQEPSVTESETHTQHTESQIEAEVKSDSTQRFVDLTEEYVDSDNILEHTQDSTSPIEESTCLETPNAEEHESITSEQEIPVEIEEKDGVPDLSIDVEYNLTTIPYNHSEYLYNIERNLTSVTLELTIRSIMGDYGGNLGLLEVYKTSTGAWNYHYADCPYFDHLVIRIICITNLVTLLVVIAIGTYTGLGLFLPRTKKIKTM</sequence>
<evidence type="ECO:0000256" key="1">
    <source>
        <dbReference type="ARBA" id="ARBA00023136"/>
    </source>
</evidence>
<feature type="compositionally biased region" description="Polar residues" evidence="2">
    <location>
        <begin position="170"/>
        <end position="184"/>
    </location>
</feature>
<keyword evidence="3" id="KW-1133">Transmembrane helix</keyword>
<evidence type="ECO:0008006" key="6">
    <source>
        <dbReference type="Google" id="ProtNLM"/>
    </source>
</evidence>
<dbReference type="SUPFAM" id="SSF56300">
    <property type="entry name" value="Metallo-dependent phosphatases"/>
    <property type="match status" value="1"/>
</dbReference>
<protein>
    <recommendedName>
        <fullName evidence="6">Calcineurin-like phosphoesterase domain-containing protein</fullName>
    </recommendedName>
</protein>
<keyword evidence="1 3" id="KW-0472">Membrane</keyword>
<comment type="caution">
    <text evidence="4">The sequence shown here is derived from an EMBL/GenBank/DDBJ whole genome shotgun (WGS) entry which is preliminary data.</text>
</comment>
<proteinExistence type="predicted"/>
<organism evidence="4 5">
    <name type="scientific">Basidiobolus ranarum</name>
    <dbReference type="NCBI Taxonomy" id="34480"/>
    <lineage>
        <taxon>Eukaryota</taxon>
        <taxon>Fungi</taxon>
        <taxon>Fungi incertae sedis</taxon>
        <taxon>Zoopagomycota</taxon>
        <taxon>Entomophthoromycotina</taxon>
        <taxon>Basidiobolomycetes</taxon>
        <taxon>Basidiobolales</taxon>
        <taxon>Basidiobolaceae</taxon>
        <taxon>Basidiobolus</taxon>
    </lineage>
</organism>
<keyword evidence="5" id="KW-1185">Reference proteome</keyword>